<name>A0A2T9X6K8_9CREN</name>
<evidence type="ECO:0000313" key="2">
    <source>
        <dbReference type="Proteomes" id="UP000245638"/>
    </source>
</evidence>
<dbReference type="EMBL" id="QEFD01000134">
    <property type="protein sequence ID" value="PVU75672.1"/>
    <property type="molecule type" value="Genomic_DNA"/>
</dbReference>
<comment type="caution">
    <text evidence="1">The sequence shown here is derived from an EMBL/GenBank/DDBJ whole genome shotgun (WGS) entry which is preliminary data.</text>
</comment>
<protein>
    <submittedName>
        <fullName evidence="1">Uncharacterized protein</fullName>
    </submittedName>
</protein>
<reference evidence="1 2" key="1">
    <citation type="journal article" date="2015" name="Appl. Environ. Microbiol.">
        <title>Nanoarchaeota, Their Sulfolobales Host, and Nanoarchaeota Virus Distribution across Yellowstone National Park Hot Springs.</title>
        <authorList>
            <person name="Munson-McGee J.H."/>
            <person name="Field E.K."/>
            <person name="Bateson M."/>
            <person name="Rooney C."/>
            <person name="Stepanauskas R."/>
            <person name="Young M.J."/>
        </authorList>
    </citation>
    <scope>NUCLEOTIDE SEQUENCE [LARGE SCALE GENOMIC DNA]</scope>
    <source>
        <strain evidence="1">SCGC AC-742_N10</strain>
    </source>
</reference>
<accession>A0A2T9X6K8</accession>
<organism evidence="1 2">
    <name type="scientific">Acidianus hospitalis</name>
    <dbReference type="NCBI Taxonomy" id="563177"/>
    <lineage>
        <taxon>Archaea</taxon>
        <taxon>Thermoproteota</taxon>
        <taxon>Thermoprotei</taxon>
        <taxon>Sulfolobales</taxon>
        <taxon>Sulfolobaceae</taxon>
        <taxon>Acidianus</taxon>
    </lineage>
</organism>
<sequence>MSVKRQVLSKNEISLRMSKLYELLVTAEDAHDILGYPPTTDFNFVYVKKKTEELSEYDLIKEGNAPYDYRQLYEKIKELYMEFLIKVMSNYADETMRTQIEYINFVLKSGEYVIFEGDIDKVTMPMPSGIASVHTHPGICIFSAPDIETADSLFVKGYVIIAVMNNECISYFLRKGPYTPEDQQELRKLQKKVKKAKTFEELKDGYTSFNSENVVFRTPLFS</sequence>
<evidence type="ECO:0000313" key="1">
    <source>
        <dbReference type="EMBL" id="PVU75672.1"/>
    </source>
</evidence>
<dbReference type="AlphaFoldDB" id="A0A2T9X6K8"/>
<gene>
    <name evidence="1" type="ORF">DDW13_04665</name>
</gene>
<proteinExistence type="predicted"/>
<dbReference type="Proteomes" id="UP000245638">
    <property type="component" value="Unassembled WGS sequence"/>
</dbReference>